<evidence type="ECO:0000313" key="2">
    <source>
        <dbReference type="Proteomes" id="UP000593567"/>
    </source>
</evidence>
<gene>
    <name evidence="1" type="ORF">EB796_023064</name>
</gene>
<dbReference type="EMBL" id="VXIV02003289">
    <property type="protein sequence ID" value="KAF6018629.1"/>
    <property type="molecule type" value="Genomic_DNA"/>
</dbReference>
<evidence type="ECO:0000313" key="1">
    <source>
        <dbReference type="EMBL" id="KAF6018629.1"/>
    </source>
</evidence>
<organism evidence="1 2">
    <name type="scientific">Bugula neritina</name>
    <name type="common">Brown bryozoan</name>
    <name type="synonym">Sertularia neritina</name>
    <dbReference type="NCBI Taxonomy" id="10212"/>
    <lineage>
        <taxon>Eukaryota</taxon>
        <taxon>Metazoa</taxon>
        <taxon>Spiralia</taxon>
        <taxon>Lophotrochozoa</taxon>
        <taxon>Bryozoa</taxon>
        <taxon>Gymnolaemata</taxon>
        <taxon>Cheilostomatida</taxon>
        <taxon>Flustrina</taxon>
        <taxon>Buguloidea</taxon>
        <taxon>Bugulidae</taxon>
        <taxon>Bugula</taxon>
    </lineage>
</organism>
<protein>
    <submittedName>
        <fullName evidence="1">Uncharacterized protein</fullName>
    </submittedName>
</protein>
<reference evidence="1" key="1">
    <citation type="submission" date="2020-06" db="EMBL/GenBank/DDBJ databases">
        <title>Draft genome of Bugula neritina, a colonial animal packing powerful symbionts and potential medicines.</title>
        <authorList>
            <person name="Rayko M."/>
        </authorList>
    </citation>
    <scope>NUCLEOTIDE SEQUENCE [LARGE SCALE GENOMIC DNA]</scope>
    <source>
        <strain evidence="1">Kwan_BN1</strain>
    </source>
</reference>
<comment type="caution">
    <text evidence="1">The sequence shown here is derived from an EMBL/GenBank/DDBJ whole genome shotgun (WGS) entry which is preliminary data.</text>
</comment>
<proteinExistence type="predicted"/>
<dbReference type="AlphaFoldDB" id="A0A7J7IXI1"/>
<accession>A0A7J7IXI1</accession>
<keyword evidence="2" id="KW-1185">Reference proteome</keyword>
<name>A0A7J7IXI1_BUGNE</name>
<dbReference type="Proteomes" id="UP000593567">
    <property type="component" value="Unassembled WGS sequence"/>
</dbReference>
<sequence length="69" mass="7973">MLESVEAVNIRAAAKDSEEGKNQTVIFCKSPSVFGTKKVFRCTQVQRLIFYSPLFLTHKCFMSIFKYLF</sequence>